<feature type="compositionally biased region" description="Pro residues" evidence="1">
    <location>
        <begin position="542"/>
        <end position="555"/>
    </location>
</feature>
<feature type="region of interest" description="Disordered" evidence="1">
    <location>
        <begin position="248"/>
        <end position="296"/>
    </location>
</feature>
<dbReference type="InterPro" id="IPR037191">
    <property type="entry name" value="VPS9_dom_sf"/>
</dbReference>
<feature type="region of interest" description="Disordered" evidence="1">
    <location>
        <begin position="419"/>
        <end position="445"/>
    </location>
</feature>
<evidence type="ECO:0000313" key="4">
    <source>
        <dbReference type="Proteomes" id="UP001215598"/>
    </source>
</evidence>
<dbReference type="PROSITE" id="PS51205">
    <property type="entry name" value="VPS9"/>
    <property type="match status" value="1"/>
</dbReference>
<feature type="compositionally biased region" description="Low complexity" evidence="1">
    <location>
        <begin position="561"/>
        <end position="585"/>
    </location>
</feature>
<dbReference type="SUPFAM" id="SSF109993">
    <property type="entry name" value="VPS9 domain"/>
    <property type="match status" value="1"/>
</dbReference>
<feature type="compositionally biased region" description="Basic and acidic residues" evidence="1">
    <location>
        <begin position="797"/>
        <end position="813"/>
    </location>
</feature>
<dbReference type="PANTHER" id="PTHR24216">
    <property type="entry name" value="PAXILLIN-RELATED"/>
    <property type="match status" value="1"/>
</dbReference>
<feature type="domain" description="VPS9" evidence="2">
    <location>
        <begin position="457"/>
        <end position="651"/>
    </location>
</feature>
<dbReference type="Pfam" id="PF02204">
    <property type="entry name" value="VPS9"/>
    <property type="match status" value="1"/>
</dbReference>
<feature type="region of interest" description="Disordered" evidence="1">
    <location>
        <begin position="533"/>
        <end position="585"/>
    </location>
</feature>
<gene>
    <name evidence="3" type="ORF">B0H16DRAFT_1591785</name>
</gene>
<dbReference type="Gene3D" id="1.20.1050.80">
    <property type="entry name" value="VPS9 domain"/>
    <property type="match status" value="1"/>
</dbReference>
<organism evidence="3 4">
    <name type="scientific">Mycena metata</name>
    <dbReference type="NCBI Taxonomy" id="1033252"/>
    <lineage>
        <taxon>Eukaryota</taxon>
        <taxon>Fungi</taxon>
        <taxon>Dikarya</taxon>
        <taxon>Basidiomycota</taxon>
        <taxon>Agaricomycotina</taxon>
        <taxon>Agaricomycetes</taxon>
        <taxon>Agaricomycetidae</taxon>
        <taxon>Agaricales</taxon>
        <taxon>Marasmiineae</taxon>
        <taxon>Mycenaceae</taxon>
        <taxon>Mycena</taxon>
    </lineage>
</organism>
<feature type="compositionally biased region" description="Pro residues" evidence="1">
    <location>
        <begin position="250"/>
        <end position="263"/>
    </location>
</feature>
<feature type="compositionally biased region" description="Low complexity" evidence="1">
    <location>
        <begin position="22"/>
        <end position="39"/>
    </location>
</feature>
<comment type="caution">
    <text evidence="3">The sequence shown here is derived from an EMBL/GenBank/DDBJ whole genome shotgun (WGS) entry which is preliminary data.</text>
</comment>
<feature type="compositionally biased region" description="Polar residues" evidence="1">
    <location>
        <begin position="1"/>
        <end position="21"/>
    </location>
</feature>
<feature type="compositionally biased region" description="Acidic residues" evidence="1">
    <location>
        <begin position="768"/>
        <end position="790"/>
    </location>
</feature>
<feature type="region of interest" description="Disordered" evidence="1">
    <location>
        <begin position="731"/>
        <end position="864"/>
    </location>
</feature>
<proteinExistence type="predicted"/>
<dbReference type="EMBL" id="JARKIB010000183">
    <property type="protein sequence ID" value="KAJ7726927.1"/>
    <property type="molecule type" value="Genomic_DNA"/>
</dbReference>
<accession>A0AAD7MPI2</accession>
<feature type="compositionally biased region" description="Basic and acidic residues" evidence="1">
    <location>
        <begin position="738"/>
        <end position="752"/>
    </location>
</feature>
<sequence>MSSNFPAVSIGRSQGHSTSSELLTAHPLLSPTPSTPNSPDHSQRSHSPSGNAPKYVPYTSTRQRSAPTAATTTGMTTHPSVVAAASHHHQGEATSKLQLMNLKAAAQNIGLDASSVGWAILEKLVATVGGEWTDIWTALAVGKATLLLPLESAANNEKITADFVRDHVVLCDGPSRKNAHIITLSGLRGTLDGNTLTLRSTIHPASKTFMDLLSPATRSSTLATLAPLPHLPTATPYPMVGVPSYTASLPLPPRTPPPLPPRPGMSRSSQLTCKRSVLSPPASQTPSPPFSAPTAEAYASAPANAASLAPRSPIHEVPAAPDQPLDVAAFTIARRIVRKDAARAIDRALRGELHTLCGTGSAPPWVAERVDAFVAPWYPFARLKRSSNNNEKSSGSNYVVGDPLAGMLPEEIGEMLEEDLRAKRKPSESSHHDAEDEKGKEEKDEWVPAPIYYSPHQASDDSVARPRQLTSRVAGAAEGLEHVVKACGQILSSLELHQSPAEKASIMVQAHREVIDSLSIRLLTEEEERARALSRKVAAPTKPRPAPLPLTPPPSVSISGPVTESSSPTSTESEVSVPAPDADDAAPVTARPDLVPLTAFSNPPRLVSHLLFTQRFRVTPSGIAQGEEAFCLVNLMAVAEFLENVDLEALGLGDGGIRCTHAILEDSTGALRRQVDTLADSAGRVLNGVTGVVDSSFGMLRHSQIAAPWNFPHRPGFGLLRRETGFSIGGISIGGRSMTEERRKEEELREVSRPSSVRGVSERAPDAWESDGGDSESVNEDDEEEYENENENGGGSHDARSIRSFESMMNRERSKGRRSSTGRKSLTDRLAHVSGLAGLKGSPPPRRESLLSATRFDTPVSSRPSSPALIGIGLRLAPPNPRFLDCAADDLRLVEVAELLRDYRRLVDGVRSVGGFIGDD</sequence>
<reference evidence="3" key="1">
    <citation type="submission" date="2023-03" db="EMBL/GenBank/DDBJ databases">
        <title>Massive genome expansion in bonnet fungi (Mycena s.s.) driven by repeated elements and novel gene families across ecological guilds.</title>
        <authorList>
            <consortium name="Lawrence Berkeley National Laboratory"/>
            <person name="Harder C.B."/>
            <person name="Miyauchi S."/>
            <person name="Viragh M."/>
            <person name="Kuo A."/>
            <person name="Thoen E."/>
            <person name="Andreopoulos B."/>
            <person name="Lu D."/>
            <person name="Skrede I."/>
            <person name="Drula E."/>
            <person name="Henrissat B."/>
            <person name="Morin E."/>
            <person name="Kohler A."/>
            <person name="Barry K."/>
            <person name="LaButti K."/>
            <person name="Morin E."/>
            <person name="Salamov A."/>
            <person name="Lipzen A."/>
            <person name="Mereny Z."/>
            <person name="Hegedus B."/>
            <person name="Baldrian P."/>
            <person name="Stursova M."/>
            <person name="Weitz H."/>
            <person name="Taylor A."/>
            <person name="Grigoriev I.V."/>
            <person name="Nagy L.G."/>
            <person name="Martin F."/>
            <person name="Kauserud H."/>
        </authorList>
    </citation>
    <scope>NUCLEOTIDE SEQUENCE</scope>
    <source>
        <strain evidence="3">CBHHK182m</strain>
    </source>
</reference>
<protein>
    <recommendedName>
        <fullName evidence="2">VPS9 domain-containing protein</fullName>
    </recommendedName>
</protein>
<evidence type="ECO:0000313" key="3">
    <source>
        <dbReference type="EMBL" id="KAJ7726927.1"/>
    </source>
</evidence>
<dbReference type="AlphaFoldDB" id="A0AAD7MPI2"/>
<evidence type="ECO:0000259" key="2">
    <source>
        <dbReference type="PROSITE" id="PS51205"/>
    </source>
</evidence>
<feature type="region of interest" description="Disordered" evidence="1">
    <location>
        <begin position="1"/>
        <end position="74"/>
    </location>
</feature>
<dbReference type="Proteomes" id="UP001215598">
    <property type="component" value="Unassembled WGS sequence"/>
</dbReference>
<dbReference type="InterPro" id="IPR003123">
    <property type="entry name" value="VPS9"/>
</dbReference>
<name>A0AAD7MPI2_9AGAR</name>
<keyword evidence="4" id="KW-1185">Reference proteome</keyword>
<evidence type="ECO:0000256" key="1">
    <source>
        <dbReference type="SAM" id="MobiDB-lite"/>
    </source>
</evidence>